<dbReference type="EMBL" id="CAJNDS010000407">
    <property type="protein sequence ID" value="CAE7203210.1"/>
    <property type="molecule type" value="Genomic_DNA"/>
</dbReference>
<proteinExistence type="predicted"/>
<dbReference type="OrthoDB" id="444195at2759"/>
<feature type="compositionally biased region" description="Low complexity" evidence="1">
    <location>
        <begin position="806"/>
        <end position="865"/>
    </location>
</feature>
<evidence type="ECO:0000313" key="3">
    <source>
        <dbReference type="Proteomes" id="UP000604046"/>
    </source>
</evidence>
<organism evidence="2 3">
    <name type="scientific">Symbiodinium natans</name>
    <dbReference type="NCBI Taxonomy" id="878477"/>
    <lineage>
        <taxon>Eukaryota</taxon>
        <taxon>Sar</taxon>
        <taxon>Alveolata</taxon>
        <taxon>Dinophyceae</taxon>
        <taxon>Suessiales</taxon>
        <taxon>Symbiodiniaceae</taxon>
        <taxon>Symbiodinium</taxon>
    </lineage>
</organism>
<feature type="region of interest" description="Disordered" evidence="1">
    <location>
        <begin position="806"/>
        <end position="866"/>
    </location>
</feature>
<protein>
    <submittedName>
        <fullName evidence="2">Uncharacterized protein</fullName>
    </submittedName>
</protein>
<reference evidence="2" key="1">
    <citation type="submission" date="2021-02" db="EMBL/GenBank/DDBJ databases">
        <authorList>
            <person name="Dougan E. K."/>
            <person name="Rhodes N."/>
            <person name="Thang M."/>
            <person name="Chan C."/>
        </authorList>
    </citation>
    <scope>NUCLEOTIDE SEQUENCE</scope>
</reference>
<gene>
    <name evidence="2" type="ORF">SNAT2548_LOCUS6204</name>
</gene>
<evidence type="ECO:0000313" key="2">
    <source>
        <dbReference type="EMBL" id="CAE7203210.1"/>
    </source>
</evidence>
<feature type="region of interest" description="Disordered" evidence="1">
    <location>
        <begin position="748"/>
        <end position="792"/>
    </location>
</feature>
<accession>A0A812J910</accession>
<evidence type="ECO:0000256" key="1">
    <source>
        <dbReference type="SAM" id="MobiDB-lite"/>
    </source>
</evidence>
<keyword evidence="3" id="KW-1185">Reference proteome</keyword>
<name>A0A812J910_9DINO</name>
<comment type="caution">
    <text evidence="2">The sequence shown here is derived from an EMBL/GenBank/DDBJ whole genome shotgun (WGS) entry which is preliminary data.</text>
</comment>
<sequence length="2008" mass="200114">MSGVINWVLPDDVYMATTAENTNGQALEDNTQGFNIPVGTSFLTLKANQVRSTTDASPANFIVVLGYRSDLGAYQSASAGCATALYDDSGAAPVDSPWITALNFSDEDPSWEYANGTVSWTQDSLTTDQASVSHYKVFLAEDATGTNQLLVNTVSRDSTTAAVASTMIGYRNFVLVYSSNNYGDAPTPVSAEYQGKSPLTTVTQTSTSTFTGTTSSTTTSQTATSTDTTTSEFTVGVTNVQFWDTNPDYFRIGGTVSWDEPANTAGIVEYRVRLAFDVEASREQLVYEPNLGFATAVPVGTSSFYILDNTARRFSCCDPSEYPAAWIIVYTVKDGGQQQAAIYAGHVLIKDNQTAQVADSIYVQELALVDNTPEAQINITLTGDLSWNTTGPDYPAVGEDWGLIETWDIYLAQGSQLATSARYIASVPLTSKTYTFNAEPLNSGDDAIIVYASNTVGKAPFGSVVQFGQFGSLQTTSTTTVSSTSTKPLTSLYGLTVTFTDTDTTADSLLGTITWQPPVDPSSLTSYNIYMASDQQGSQQAPLAVVASPTTTYTISTPATRTTGSASPANWLLVYPSTGGSLSWTDAASLQLYDNSGAVPAQPTFDTVSFVDEDPTGNFASGTVRWTLAANTDFGHITHYTVYLAEDQAGLNKIAFGDPVSWDVTEVVVSTGVELNSRSHVVIYATNSYGDSPSPGNIVSPAGTSYEFADLGQSTTTSSTTTGVTVTSVTTTSVTGTTVTTTSFTSTISTSGTSTTTVTNTQTTSTSQTSSSVTSSTISLTSTSTSRTASTTTTITTMTSTSSSITVTSSTATTSTGTSTSETATSSTSMTSSTTSFTHTSSTITTSSATTTSSLSTTSSTSTTVPPLQSIMDAARAAAAQAASEGKSLAEQAALAGEAAREAAAALGLSIPEQAAMAGLAASTVGREAGMNITEAAEAAGLAAGAVGAYYSLSLQVQADFAGKAAGVAAASATADAGDPASAQDTAGYSKKGTFLQHCIPSIPTSIPTSNRLQNSHLRALAELCRQLLLVLLPPTPSTSFLGLLLRQHEFTSLLLLFHIVRTPEEQALAAGAAAAAAIAAAGGTLEEQWPAQKNACLACFPPVLLHVVFACEPVYVWHPPRIQAAAAAVAASGQADGLTLEQIAALASTAGSTLSTAAGQTAEQQAAAAAAARPRFHVGVRDALHMDHVPQAAVSTAALAANATQQARASRGAYDLFESFPYQVADDLAATTLGSLLGALSPASNQTNSANQTSVQQAIAAGASAAAAAASLNMTAEQQITAAAQAAMTSGQGALNQAQLQEAVASAAGAAAATAAAADGLTPEQQAAAAGAAAADAISELFSGTPEEQALAAGAAAAAAIAAAGGTLEEQWPAAAAAVAASGQADGLTLEQIAALAVRCRQLPDRLQSNKLLLQLQLGHVSMQVADDLAATTLGSLLGALSPASNQTNSANQTSVQQAIAAGASAAAAAASLGMTTEQQITAAAQAAMTSGQGALNQAQLQEAVASAAGAAAATAAAAAGLTPEQQAAAAGAAAADAISELFSGTPEEQALAAGAAAAAAIAAAGGTLEEQWPAAAAAVAASGQADGLTLEQIAALVRDTLHTDHVPQAAVSTAALAANATQQVADDLAATTLGSLLGALSPASNQTNSANQTSVQQAIAAGASAAAAAASLGMTTEQQITAAAQAAMTSGQGALNQAQLQEAVASAAGAAAATAAAAAGLTPEQQAAAAGAAAADAISELFSGTPEEQALAAGAAAAAAIAAAGGTLEEQIQAAAAAVAASGQADGLTLEQIAALVRDTLHTDHVPQAAVSTAALAANATQQVADDLAATTLGSLLGALSPASNQTNSANQTSVQQAIAAGASAAAAAASLGMTTEQQITAAAQAAMTSGQGALNQAQLQEAVASAAGAAAATAAAAAGLTPEQQAAAAGAAAADAISELFSGTPEEQALAAGAAAAAAIAAAGGTLEEQIQAAAAAVAASGIADGLTVDQIAALAGQAGRILIL</sequence>
<dbReference type="Proteomes" id="UP000604046">
    <property type="component" value="Unassembled WGS sequence"/>
</dbReference>
<feature type="region of interest" description="Disordered" evidence="1">
    <location>
        <begin position="203"/>
        <end position="225"/>
    </location>
</feature>